<comment type="similarity">
    <text evidence="3">Belongs to the UbiH/COQ6 family.</text>
</comment>
<sequence>MSKAELGAEIAKAFPERVGETKVEQFASFPLKRRHAQSYFKSNLVLVGDSAHTINPLAGQGVNLGFKDVAALLETLETGDYSNESLAKYERERRTDNLVMQGAMDAFYLGFSNSILPLKLVRNVGLRMANNAGAIKQQALKYALGL</sequence>
<feature type="domain" description="FAD-binding" evidence="9">
    <location>
        <begin position="3"/>
        <end position="94"/>
    </location>
</feature>
<dbReference type="PANTHER" id="PTHR43876:SF10">
    <property type="entry name" value="3-DEMETHOXYUBIQUINOL 3-HYDROXYLASE"/>
    <property type="match status" value="1"/>
</dbReference>
<evidence type="ECO:0000256" key="2">
    <source>
        <dbReference type="ARBA" id="ARBA00004749"/>
    </source>
</evidence>
<evidence type="ECO:0000256" key="4">
    <source>
        <dbReference type="ARBA" id="ARBA00022630"/>
    </source>
</evidence>
<dbReference type="InterPro" id="IPR002938">
    <property type="entry name" value="FAD-bd"/>
</dbReference>
<dbReference type="PANTHER" id="PTHR43876">
    <property type="entry name" value="UBIQUINONE BIOSYNTHESIS MONOOXYGENASE COQ6, MITOCHONDRIAL"/>
    <property type="match status" value="1"/>
</dbReference>
<keyword evidence="5" id="KW-0274">FAD</keyword>
<evidence type="ECO:0000313" key="10">
    <source>
        <dbReference type="EMBL" id="GAM54632.1"/>
    </source>
</evidence>
<comment type="cofactor">
    <cofactor evidence="1">
        <name>FAD</name>
        <dbReference type="ChEBI" id="CHEBI:57692"/>
    </cofactor>
</comment>
<dbReference type="EMBL" id="BBRZ01000005">
    <property type="protein sequence ID" value="GAM54632.1"/>
    <property type="molecule type" value="Genomic_DNA"/>
</dbReference>
<gene>
    <name evidence="10" type="ORF">JCM19231_5596</name>
</gene>
<dbReference type="Pfam" id="PF01494">
    <property type="entry name" value="FAD_binding_3"/>
    <property type="match status" value="1"/>
</dbReference>
<evidence type="ECO:0000259" key="9">
    <source>
        <dbReference type="Pfam" id="PF01494"/>
    </source>
</evidence>
<keyword evidence="7" id="KW-0503">Monooxygenase</keyword>
<dbReference type="AlphaFoldDB" id="A0A0B8NQN7"/>
<dbReference type="Proteomes" id="UP000031671">
    <property type="component" value="Unassembled WGS sequence"/>
</dbReference>
<name>A0A0B8NQN7_9VIBR</name>
<accession>A0A0B8NQN7</accession>
<evidence type="ECO:0000256" key="6">
    <source>
        <dbReference type="ARBA" id="ARBA00023002"/>
    </source>
</evidence>
<dbReference type="InterPro" id="IPR036188">
    <property type="entry name" value="FAD/NAD-bd_sf"/>
</dbReference>
<dbReference type="GO" id="GO:0008682">
    <property type="term" value="F:3-demethoxyubiquinol 3-hydroxylase activity"/>
    <property type="evidence" value="ECO:0007669"/>
    <property type="project" value="TreeGrafter"/>
</dbReference>
<dbReference type="InterPro" id="IPR051205">
    <property type="entry name" value="UbiH/COQ6_monooxygenase"/>
</dbReference>
<proteinExistence type="inferred from homology"/>
<dbReference type="FunFam" id="3.50.50.60:FF:000021">
    <property type="entry name" value="Ubiquinone biosynthesis monooxygenase COQ6"/>
    <property type="match status" value="1"/>
</dbReference>
<evidence type="ECO:0000256" key="1">
    <source>
        <dbReference type="ARBA" id="ARBA00001974"/>
    </source>
</evidence>
<keyword evidence="11" id="KW-1185">Reference proteome</keyword>
<protein>
    <submittedName>
        <fullName evidence="10">2-octaprenyl-3-methyl-6-methoxy-1,4-benzoquinol hydroxylase</fullName>
    </submittedName>
</protein>
<evidence type="ECO:0000256" key="3">
    <source>
        <dbReference type="ARBA" id="ARBA00005349"/>
    </source>
</evidence>
<reference evidence="10 11" key="2">
    <citation type="submission" date="2015-01" db="EMBL/GenBank/DDBJ databases">
        <authorList>
            <consortium name="NBRP consortium"/>
            <person name="Sawabe T."/>
            <person name="Meirelles P."/>
            <person name="Feng G."/>
            <person name="Sayaka M."/>
            <person name="Hattori M."/>
            <person name="Ohkuma M."/>
        </authorList>
    </citation>
    <scope>NUCLEOTIDE SEQUENCE [LARGE SCALE GENOMIC DNA]</scope>
    <source>
        <strain evidence="11">JCM 19231</strain>
    </source>
</reference>
<dbReference type="GO" id="GO:0071949">
    <property type="term" value="F:FAD binding"/>
    <property type="evidence" value="ECO:0007669"/>
    <property type="project" value="InterPro"/>
</dbReference>
<evidence type="ECO:0000256" key="5">
    <source>
        <dbReference type="ARBA" id="ARBA00022827"/>
    </source>
</evidence>
<dbReference type="SUPFAM" id="SSF51905">
    <property type="entry name" value="FAD/NAD(P)-binding domain"/>
    <property type="match status" value="1"/>
</dbReference>
<comment type="subunit">
    <text evidence="8">Component of the Ubi complex metabolon, which regroups five ubiquinone biosynthesis proteins (UbiE, UbiF, UbiG, UbiH and UbiI) and two accessory factors (UbiK and the lipid-binding protein UbiJ).</text>
</comment>
<dbReference type="Gene3D" id="3.50.50.60">
    <property type="entry name" value="FAD/NAD(P)-binding domain"/>
    <property type="match status" value="1"/>
</dbReference>
<dbReference type="PRINTS" id="PR00420">
    <property type="entry name" value="RNGMNOXGNASE"/>
</dbReference>
<dbReference type="GO" id="GO:0110142">
    <property type="term" value="C:ubiquinone biosynthesis complex"/>
    <property type="evidence" value="ECO:0007669"/>
    <property type="project" value="UniProtKB-ARBA"/>
</dbReference>
<keyword evidence="4" id="KW-0285">Flavoprotein</keyword>
<evidence type="ECO:0000256" key="8">
    <source>
        <dbReference type="ARBA" id="ARBA00065734"/>
    </source>
</evidence>
<evidence type="ECO:0000313" key="11">
    <source>
        <dbReference type="Proteomes" id="UP000031671"/>
    </source>
</evidence>
<comment type="pathway">
    <text evidence="2">Cofactor biosynthesis; ubiquinone biosynthesis.</text>
</comment>
<keyword evidence="6" id="KW-0560">Oxidoreductase</keyword>
<comment type="caution">
    <text evidence="10">The sequence shown here is derived from an EMBL/GenBank/DDBJ whole genome shotgun (WGS) entry which is preliminary data.</text>
</comment>
<dbReference type="GO" id="GO:0006744">
    <property type="term" value="P:ubiquinone biosynthetic process"/>
    <property type="evidence" value="ECO:0007669"/>
    <property type="project" value="UniProtKB-ARBA"/>
</dbReference>
<reference evidence="10 11" key="1">
    <citation type="submission" date="2015-01" db="EMBL/GenBank/DDBJ databases">
        <title>Vibrio sp. C1 JCM 19231 whole genome shotgun sequence.</title>
        <authorList>
            <person name="Sawabe T."/>
            <person name="Meirelles P."/>
            <person name="Feng G."/>
            <person name="Sayaka M."/>
            <person name="Hattori M."/>
            <person name="Ohkuma M."/>
        </authorList>
    </citation>
    <scope>NUCLEOTIDE SEQUENCE [LARGE SCALE GENOMIC DNA]</scope>
    <source>
        <strain evidence="11">JCM 19231</strain>
    </source>
</reference>
<organism evidence="10 11">
    <name type="scientific">Vibrio ishigakensis</name>
    <dbReference type="NCBI Taxonomy" id="1481914"/>
    <lineage>
        <taxon>Bacteria</taxon>
        <taxon>Pseudomonadati</taxon>
        <taxon>Pseudomonadota</taxon>
        <taxon>Gammaproteobacteria</taxon>
        <taxon>Vibrionales</taxon>
        <taxon>Vibrionaceae</taxon>
        <taxon>Vibrio</taxon>
    </lineage>
</organism>
<evidence type="ECO:0000256" key="7">
    <source>
        <dbReference type="ARBA" id="ARBA00023033"/>
    </source>
</evidence>